<dbReference type="CDD" id="cd00075">
    <property type="entry name" value="HATPase"/>
    <property type="match status" value="1"/>
</dbReference>
<dbReference type="PANTHER" id="PTHR45453">
    <property type="entry name" value="PHOSPHATE REGULON SENSOR PROTEIN PHOR"/>
    <property type="match status" value="1"/>
</dbReference>
<evidence type="ECO:0000256" key="8">
    <source>
        <dbReference type="ARBA" id="ARBA00022777"/>
    </source>
</evidence>
<dbReference type="InterPro" id="IPR050351">
    <property type="entry name" value="BphY/WalK/GraS-like"/>
</dbReference>
<keyword evidence="7 11" id="KW-0812">Transmembrane</keyword>
<dbReference type="InterPro" id="IPR005467">
    <property type="entry name" value="His_kinase_dom"/>
</dbReference>
<comment type="catalytic activity">
    <reaction evidence="1">
        <text>ATP + protein L-histidine = ADP + protein N-phospho-L-histidine.</text>
        <dbReference type="EC" id="2.7.13.3"/>
    </reaction>
</comment>
<dbReference type="EC" id="2.7.13.3" evidence="3"/>
<keyword evidence="6 13" id="KW-0808">Transferase</keyword>
<dbReference type="Gene3D" id="3.30.565.10">
    <property type="entry name" value="Histidine kinase-like ATPase, C-terminal domain"/>
    <property type="match status" value="1"/>
</dbReference>
<dbReference type="PRINTS" id="PR00344">
    <property type="entry name" value="BCTRLSENSOR"/>
</dbReference>
<keyword evidence="4" id="KW-1003">Cell membrane</keyword>
<dbReference type="InterPro" id="IPR036097">
    <property type="entry name" value="HisK_dim/P_sf"/>
</dbReference>
<evidence type="ECO:0000256" key="3">
    <source>
        <dbReference type="ARBA" id="ARBA00012438"/>
    </source>
</evidence>
<dbReference type="AlphaFoldDB" id="A0A136LZN6"/>
<dbReference type="InterPro" id="IPR036890">
    <property type="entry name" value="HATPase_C_sf"/>
</dbReference>
<keyword evidence="8" id="KW-0418">Kinase</keyword>
<evidence type="ECO:0000313" key="14">
    <source>
        <dbReference type="Proteomes" id="UP000070457"/>
    </source>
</evidence>
<dbReference type="Pfam" id="PF00512">
    <property type="entry name" value="HisKA"/>
    <property type="match status" value="1"/>
</dbReference>
<protein>
    <recommendedName>
        <fullName evidence="3">histidine kinase</fullName>
        <ecNumber evidence="3">2.7.13.3</ecNumber>
    </recommendedName>
</protein>
<dbReference type="Gene3D" id="3.30.450.20">
    <property type="entry name" value="PAS domain"/>
    <property type="match status" value="1"/>
</dbReference>
<accession>A0A136LZN6</accession>
<sequence length="690" mass="76499">MNSSRRTIYVFFAFTLVVFTFVFAFRAYNSYEGFRRLERLLEIEQQSLLLDSTVEYTDEITQEFGHLESFLRVMTLTNRVVTASDDCDLFLRDALVDGGTIAAALFRTDITGAVVCASDESTAVSVPGLPFDFAAANVESILRIAYQSDQSDTTQIFVSVPVLDTEGDQIGALTAVVFPELFRDFLSIPPDRHVHEVHSTQIVDGDHTVVYHTNPAYHGMSIQSIEAGIPQDIIGRLRSALENRQSGVFRGADKYQLVAVSVADIIAGEHYAVVLHATADSLNPDQWNVAETARTTGILEIIINTAVYIAGVMVILLLMRNALKREFEHGAQQSEKDRQIRSTQQQLSEIAERLPLGLVLFSNKSGGSKVTAANPAAQKMLSRVRPVLTGRSLLQIFRDETLSNAVERLARGSEHEEVELKVPLDTDMIVYTARLFPTGMEGFAMLLSDVTQAYNERESLRRLRDLKSNFMTVISHQMRTPLNAINWLLEANLKDGVYTLDSSVAGTIAESVRFMETIINDFILLLELLEDEVHIEKQTVDITKIVADIATELSDKYADKAVSLEIYAPEVVEVDGDLYKLTRAIAHLIGNAFLYTKSTVKIRVVKSSSYARLSVEDDGIGIPEQAIEYLFEPFFRASNAVLVDPDRTGMGLPILKGVIDAHAGTVEVTSKEGEWTKVVITMPTTPSLTI</sequence>
<dbReference type="PANTHER" id="PTHR45453:SF2">
    <property type="entry name" value="HISTIDINE KINASE"/>
    <property type="match status" value="1"/>
</dbReference>
<evidence type="ECO:0000256" key="4">
    <source>
        <dbReference type="ARBA" id="ARBA00022475"/>
    </source>
</evidence>
<keyword evidence="9 11" id="KW-1133">Transmembrane helix</keyword>
<evidence type="ECO:0000256" key="11">
    <source>
        <dbReference type="SAM" id="Phobius"/>
    </source>
</evidence>
<evidence type="ECO:0000256" key="9">
    <source>
        <dbReference type="ARBA" id="ARBA00022989"/>
    </source>
</evidence>
<dbReference type="PROSITE" id="PS50109">
    <property type="entry name" value="HIS_KIN"/>
    <property type="match status" value="1"/>
</dbReference>
<dbReference type="SUPFAM" id="SSF55874">
    <property type="entry name" value="ATPase domain of HSP90 chaperone/DNA topoisomerase II/histidine kinase"/>
    <property type="match status" value="1"/>
</dbReference>
<evidence type="ECO:0000256" key="6">
    <source>
        <dbReference type="ARBA" id="ARBA00022679"/>
    </source>
</evidence>
<dbReference type="InterPro" id="IPR004358">
    <property type="entry name" value="Sig_transdc_His_kin-like_C"/>
</dbReference>
<comment type="caution">
    <text evidence="13">The sequence shown here is derived from an EMBL/GenBank/DDBJ whole genome shotgun (WGS) entry which is preliminary data.</text>
</comment>
<evidence type="ECO:0000313" key="13">
    <source>
        <dbReference type="EMBL" id="KXK27097.1"/>
    </source>
</evidence>
<evidence type="ECO:0000256" key="7">
    <source>
        <dbReference type="ARBA" id="ARBA00022692"/>
    </source>
</evidence>
<dbReference type="GO" id="GO:0004721">
    <property type="term" value="F:phosphoprotein phosphatase activity"/>
    <property type="evidence" value="ECO:0007669"/>
    <property type="project" value="TreeGrafter"/>
</dbReference>
<dbReference type="EMBL" id="JYNZ01000003">
    <property type="protein sequence ID" value="KXK27097.1"/>
    <property type="molecule type" value="Genomic_DNA"/>
</dbReference>
<dbReference type="GO" id="GO:0000155">
    <property type="term" value="F:phosphorelay sensor kinase activity"/>
    <property type="evidence" value="ECO:0007669"/>
    <property type="project" value="InterPro"/>
</dbReference>
<proteinExistence type="predicted"/>
<dbReference type="Proteomes" id="UP000070457">
    <property type="component" value="Unassembled WGS sequence"/>
</dbReference>
<gene>
    <name evidence="13" type="primary">phoR_3</name>
    <name evidence="13" type="ORF">TR69_WS6001001123</name>
</gene>
<dbReference type="GO" id="GO:0005886">
    <property type="term" value="C:plasma membrane"/>
    <property type="evidence" value="ECO:0007669"/>
    <property type="project" value="UniProtKB-SubCell"/>
</dbReference>
<organism evidence="13 14">
    <name type="scientific">candidate division WS6 bacterium OLB20</name>
    <dbReference type="NCBI Taxonomy" id="1617426"/>
    <lineage>
        <taxon>Bacteria</taxon>
        <taxon>Candidatus Dojkabacteria</taxon>
    </lineage>
</organism>
<comment type="subcellular location">
    <subcellularLocation>
        <location evidence="2">Cell membrane</location>
        <topology evidence="2">Multi-pass membrane protein</topology>
    </subcellularLocation>
</comment>
<evidence type="ECO:0000256" key="5">
    <source>
        <dbReference type="ARBA" id="ARBA00022553"/>
    </source>
</evidence>
<dbReference type="SUPFAM" id="SSF47384">
    <property type="entry name" value="Homodimeric domain of signal transducing histidine kinase"/>
    <property type="match status" value="1"/>
</dbReference>
<evidence type="ECO:0000256" key="10">
    <source>
        <dbReference type="ARBA" id="ARBA00023136"/>
    </source>
</evidence>
<dbReference type="InterPro" id="IPR003661">
    <property type="entry name" value="HisK_dim/P_dom"/>
</dbReference>
<keyword evidence="5" id="KW-0597">Phosphoprotein</keyword>
<keyword evidence="10 11" id="KW-0472">Membrane</keyword>
<dbReference type="InterPro" id="IPR003594">
    <property type="entry name" value="HATPase_dom"/>
</dbReference>
<name>A0A136LZN6_9BACT</name>
<evidence type="ECO:0000256" key="2">
    <source>
        <dbReference type="ARBA" id="ARBA00004651"/>
    </source>
</evidence>
<feature type="domain" description="Histidine kinase" evidence="12">
    <location>
        <begin position="473"/>
        <end position="686"/>
    </location>
</feature>
<feature type="transmembrane region" description="Helical" evidence="11">
    <location>
        <begin position="7"/>
        <end position="28"/>
    </location>
</feature>
<dbReference type="Pfam" id="PF02518">
    <property type="entry name" value="HATPase_c"/>
    <property type="match status" value="1"/>
</dbReference>
<dbReference type="GO" id="GO:0016036">
    <property type="term" value="P:cellular response to phosphate starvation"/>
    <property type="evidence" value="ECO:0007669"/>
    <property type="project" value="TreeGrafter"/>
</dbReference>
<dbReference type="SMART" id="SM00387">
    <property type="entry name" value="HATPase_c"/>
    <property type="match status" value="1"/>
</dbReference>
<dbReference type="Gene3D" id="1.10.287.130">
    <property type="match status" value="1"/>
</dbReference>
<dbReference type="CDD" id="cd00082">
    <property type="entry name" value="HisKA"/>
    <property type="match status" value="1"/>
</dbReference>
<evidence type="ECO:0000259" key="12">
    <source>
        <dbReference type="PROSITE" id="PS50109"/>
    </source>
</evidence>
<reference evidence="13 14" key="1">
    <citation type="submission" date="2015-02" db="EMBL/GenBank/DDBJ databases">
        <title>Improved understanding of the partial-nitritation anammox process through 23 genomes representing the majority of the microbial community.</title>
        <authorList>
            <person name="Speth D.R."/>
            <person name="In T Zandt M."/>
            <person name="Guerrero Cruz S."/>
            <person name="Jetten M.S."/>
            <person name="Dutilh B.E."/>
        </authorList>
    </citation>
    <scope>NUCLEOTIDE SEQUENCE [LARGE SCALE GENOMIC DNA]</scope>
    <source>
        <strain evidence="13">OLB20</strain>
    </source>
</reference>
<evidence type="ECO:0000256" key="1">
    <source>
        <dbReference type="ARBA" id="ARBA00000085"/>
    </source>
</evidence>
<dbReference type="STRING" id="1617426.TR69_WS6001001123"/>